<dbReference type="NCBIfam" id="TIGR00249">
    <property type="entry name" value="sixA"/>
    <property type="match status" value="1"/>
</dbReference>
<name>A0A1F7RVS1_9BACT</name>
<evidence type="ECO:0000313" key="1">
    <source>
        <dbReference type="EMBL" id="OGL45642.1"/>
    </source>
</evidence>
<dbReference type="SUPFAM" id="SSF53254">
    <property type="entry name" value="Phosphoglycerate mutase-like"/>
    <property type="match status" value="1"/>
</dbReference>
<protein>
    <submittedName>
        <fullName evidence="1">Phosphohistidine phosphatase SixA</fullName>
    </submittedName>
</protein>
<dbReference type="CDD" id="cd07067">
    <property type="entry name" value="HP_PGM_like"/>
    <property type="match status" value="1"/>
</dbReference>
<dbReference type="Pfam" id="PF00300">
    <property type="entry name" value="His_Phos_1"/>
    <property type="match status" value="1"/>
</dbReference>
<dbReference type="AlphaFoldDB" id="A0A1F7RVS1"/>
<dbReference type="GO" id="GO:0101006">
    <property type="term" value="F:protein histidine phosphatase activity"/>
    <property type="evidence" value="ECO:0007669"/>
    <property type="project" value="InterPro"/>
</dbReference>
<dbReference type="Gene3D" id="3.40.50.1240">
    <property type="entry name" value="Phosphoglycerate mutase-like"/>
    <property type="match status" value="1"/>
</dbReference>
<dbReference type="Proteomes" id="UP000178435">
    <property type="component" value="Unassembled WGS sequence"/>
</dbReference>
<sequence>MFLYLVQHAEAKREEEDPQRPLSEKGIKDLKKVAVHVSRLNLKITQIFHSGKVRAKQTAEVLAESLKPAHGVKEIDGLSPLDDPAIWAERLEGITAGIVLVGHLPHLEKLASLLLCGDKDKRIIAFKMGGIICLGRDDDRTWSLQWILAPDVVL</sequence>
<dbReference type="GO" id="GO:0005737">
    <property type="term" value="C:cytoplasm"/>
    <property type="evidence" value="ECO:0007669"/>
    <property type="project" value="InterPro"/>
</dbReference>
<reference evidence="1 2" key="1">
    <citation type="journal article" date="2016" name="Nat. Commun.">
        <title>Thousands of microbial genomes shed light on interconnected biogeochemical processes in an aquifer system.</title>
        <authorList>
            <person name="Anantharaman K."/>
            <person name="Brown C.T."/>
            <person name="Hug L.A."/>
            <person name="Sharon I."/>
            <person name="Castelle C.J."/>
            <person name="Probst A.J."/>
            <person name="Thomas B.C."/>
            <person name="Singh A."/>
            <person name="Wilkins M.J."/>
            <person name="Karaoz U."/>
            <person name="Brodie E.L."/>
            <person name="Williams K.H."/>
            <person name="Hubbard S.S."/>
            <person name="Banfield J.F."/>
        </authorList>
    </citation>
    <scope>NUCLEOTIDE SEQUENCE [LARGE SCALE GENOMIC DNA]</scope>
</reference>
<comment type="caution">
    <text evidence="1">The sequence shown here is derived from an EMBL/GenBank/DDBJ whole genome shotgun (WGS) entry which is preliminary data.</text>
</comment>
<proteinExistence type="predicted"/>
<gene>
    <name evidence="1" type="ORF">A2149_01915</name>
</gene>
<organism evidence="1 2">
    <name type="scientific">Candidatus Schekmanbacteria bacterium RBG_16_38_11</name>
    <dbReference type="NCBI Taxonomy" id="1817880"/>
    <lineage>
        <taxon>Bacteria</taxon>
        <taxon>Candidatus Schekmaniibacteriota</taxon>
    </lineage>
</organism>
<evidence type="ECO:0000313" key="2">
    <source>
        <dbReference type="Proteomes" id="UP000178435"/>
    </source>
</evidence>
<dbReference type="InterPro" id="IPR013078">
    <property type="entry name" value="His_Pase_superF_clade-1"/>
</dbReference>
<dbReference type="InterPro" id="IPR004449">
    <property type="entry name" value="SixA"/>
</dbReference>
<accession>A0A1F7RVS1</accession>
<dbReference type="InterPro" id="IPR029033">
    <property type="entry name" value="His_PPase_superfam"/>
</dbReference>
<dbReference type="EMBL" id="MGDF01000084">
    <property type="protein sequence ID" value="OGL45642.1"/>
    <property type="molecule type" value="Genomic_DNA"/>
</dbReference>